<dbReference type="SUPFAM" id="SSF82171">
    <property type="entry name" value="DPP6 N-terminal domain-like"/>
    <property type="match status" value="1"/>
</dbReference>
<sequence>MKSKSLFFVITFLIIFSVGCYTNDEGITQHTLKNVNLIEKKLDLLTETELQIPLQVNPYSFVEISEWYDSDTVLLLKDENAISYINKVNLKTGEISNFFQTEEPIFSVETNYDHSYFAIQTSTYDLSSPLYFINSEGQMVYKLTDIGEEYSLFWSPYNSEELIIISFLPDWEFDVYQLNLSEGKLAQLNLDHTYFQWLTKDEVAFLEWSSLAPSFFAPIYKHNLLTNKTEELLEEVLAFFTFGENVLVAISVESLEAEQSIYQFYQNQDLIAQLEIPTLNTYSEQWWIPFHEYDDHKHFFYYLSPMYSGDFFGYNDPFELTQFNVETGTVEKIIDVDLQAPIKLSPDGRWMLYGNQFEWLIDLSNKTVHSLIE</sequence>
<dbReference type="InterPro" id="IPR048421">
    <property type="entry name" value="YqgU_beta-prop"/>
</dbReference>
<dbReference type="PROSITE" id="PS51257">
    <property type="entry name" value="PROKAR_LIPOPROTEIN"/>
    <property type="match status" value="1"/>
</dbReference>
<dbReference type="RefSeq" id="WP_275118573.1">
    <property type="nucleotide sequence ID" value="NZ_JAOTPO010000006.1"/>
</dbReference>
<feature type="domain" description="YqgU-like 6-bladed beta-propeller" evidence="1">
    <location>
        <begin position="89"/>
        <end position="354"/>
    </location>
</feature>
<dbReference type="EMBL" id="JAOTPO010000006">
    <property type="protein sequence ID" value="MDE5413963.1"/>
    <property type="molecule type" value="Genomic_DNA"/>
</dbReference>
<proteinExistence type="predicted"/>
<gene>
    <name evidence="2" type="ORF">N7Z68_11270</name>
</gene>
<accession>A0ABT5VES4</accession>
<evidence type="ECO:0000313" key="2">
    <source>
        <dbReference type="EMBL" id="MDE5413963.1"/>
    </source>
</evidence>
<dbReference type="Pfam" id="PF21101">
    <property type="entry name" value="YqgU"/>
    <property type="match status" value="1"/>
</dbReference>
<keyword evidence="3" id="KW-1185">Reference proteome</keyword>
<comment type="caution">
    <text evidence="2">The sequence shown here is derived from an EMBL/GenBank/DDBJ whole genome shotgun (WGS) entry which is preliminary data.</text>
</comment>
<name>A0ABT5VES4_9BACI</name>
<dbReference type="Proteomes" id="UP001148125">
    <property type="component" value="Unassembled WGS sequence"/>
</dbReference>
<evidence type="ECO:0000259" key="1">
    <source>
        <dbReference type="Pfam" id="PF21101"/>
    </source>
</evidence>
<organism evidence="2 3">
    <name type="scientific">Alkalihalobacterium chitinilyticum</name>
    <dbReference type="NCBI Taxonomy" id="2980103"/>
    <lineage>
        <taxon>Bacteria</taxon>
        <taxon>Bacillati</taxon>
        <taxon>Bacillota</taxon>
        <taxon>Bacilli</taxon>
        <taxon>Bacillales</taxon>
        <taxon>Bacillaceae</taxon>
        <taxon>Alkalihalobacterium</taxon>
    </lineage>
</organism>
<evidence type="ECO:0000313" key="3">
    <source>
        <dbReference type="Proteomes" id="UP001148125"/>
    </source>
</evidence>
<reference evidence="2" key="1">
    <citation type="submission" date="2024-05" db="EMBL/GenBank/DDBJ databases">
        <title>Alkalihalobacillus sp. strain MEB203 novel alkaliphilic bacterium from Lonar Lake, India.</title>
        <authorList>
            <person name="Joshi A."/>
            <person name="Thite S."/>
            <person name="Mengade P."/>
        </authorList>
    </citation>
    <scope>NUCLEOTIDE SEQUENCE</scope>
    <source>
        <strain evidence="2">MEB 203</strain>
    </source>
</reference>
<protein>
    <recommendedName>
        <fullName evidence="1">YqgU-like 6-bladed beta-propeller domain-containing protein</fullName>
    </recommendedName>
</protein>